<comment type="similarity">
    <text evidence="1">Belongs to the sigma-70 factor family.</text>
</comment>
<evidence type="ECO:0000256" key="3">
    <source>
        <dbReference type="ARBA" id="ARBA00023082"/>
    </source>
</evidence>
<dbReference type="CDD" id="cd06171">
    <property type="entry name" value="Sigma70_r4"/>
    <property type="match status" value="1"/>
</dbReference>
<dbReference type="InterPro" id="IPR013324">
    <property type="entry name" value="RNA_pol_sigma_r3/r4-like"/>
</dbReference>
<organism evidence="8 9">
    <name type="scientific">Geodia barretti</name>
    <name type="common">Barrett's horny sponge</name>
    <dbReference type="NCBI Taxonomy" id="519541"/>
    <lineage>
        <taxon>Eukaryota</taxon>
        <taxon>Metazoa</taxon>
        <taxon>Porifera</taxon>
        <taxon>Demospongiae</taxon>
        <taxon>Heteroscleromorpha</taxon>
        <taxon>Tetractinellida</taxon>
        <taxon>Astrophorina</taxon>
        <taxon>Geodiidae</taxon>
        <taxon>Geodia</taxon>
    </lineage>
</organism>
<evidence type="ECO:0000256" key="4">
    <source>
        <dbReference type="ARBA" id="ARBA00023125"/>
    </source>
</evidence>
<dbReference type="GO" id="GO:0016987">
    <property type="term" value="F:sigma factor activity"/>
    <property type="evidence" value="ECO:0007669"/>
    <property type="project" value="UniProtKB-KW"/>
</dbReference>
<accession>A0AA35SM40</accession>
<dbReference type="EMBL" id="CASHTH010002526">
    <property type="protein sequence ID" value="CAI8031231.1"/>
    <property type="molecule type" value="Genomic_DNA"/>
</dbReference>
<feature type="domain" description="RNA polymerase sigma-70" evidence="6">
    <location>
        <begin position="267"/>
        <end position="280"/>
    </location>
</feature>
<dbReference type="Pfam" id="PF04545">
    <property type="entry name" value="Sigma70_r4"/>
    <property type="match status" value="1"/>
</dbReference>
<keyword evidence="4" id="KW-0238">DNA-binding</keyword>
<keyword evidence="5" id="KW-0804">Transcription</keyword>
<dbReference type="Gene3D" id="1.10.10.10">
    <property type="entry name" value="Winged helix-like DNA-binding domain superfamily/Winged helix DNA-binding domain"/>
    <property type="match status" value="2"/>
</dbReference>
<dbReference type="InterPro" id="IPR007627">
    <property type="entry name" value="RNA_pol_sigma70_r2"/>
</dbReference>
<reference evidence="8" key="1">
    <citation type="submission" date="2023-03" db="EMBL/GenBank/DDBJ databases">
        <authorList>
            <person name="Steffen K."/>
            <person name="Cardenas P."/>
        </authorList>
    </citation>
    <scope>NUCLEOTIDE SEQUENCE</scope>
</reference>
<dbReference type="NCBIfam" id="TIGR02937">
    <property type="entry name" value="sigma70-ECF"/>
    <property type="match status" value="1"/>
</dbReference>
<dbReference type="InterPro" id="IPR036388">
    <property type="entry name" value="WH-like_DNA-bd_sf"/>
</dbReference>
<dbReference type="Pfam" id="PF04539">
    <property type="entry name" value="Sigma70_r3"/>
    <property type="match status" value="1"/>
</dbReference>
<keyword evidence="3" id="KW-0731">Sigma factor</keyword>
<dbReference type="GO" id="GO:0003677">
    <property type="term" value="F:DNA binding"/>
    <property type="evidence" value="ECO:0007669"/>
    <property type="project" value="UniProtKB-KW"/>
</dbReference>
<sequence>MLIISINSDTEQLESMRKSGTFDMEAIMEDRTELTGAGFGDARDKVAKTAQIKENDNRDFAGETTDTIREYLTAIGQHPLLSKADEIRLGLAVERRMELKQRRQAFEEEHGYPPSTAELVADIYRALSDYRFTLLTFAALLDHELNDNATLSEVLAIPEVRDALDMPMDADIKSGMAVALEAKDADAASHVGLISKLRWLLPLQVISMLEDDAANELPDGAIREVEGWWKWIENAGRGAGEDLTNANLRLVVSIARKYQNRGLPMLDLIQEGNLGLMRAVEKFDSHKGFKFSTYATWWIRQAVTRALADQGRTIRLPVHVVERLQQLGSAERELHRRLDHEASPDEIAEELGWSIENVEVLLQQRQHTVSLETPVGEEESTLQDFIQDTGGWATDEMAIRLVTRENVVDAMQDLPPRLRLVLTLRFGFFDDRPRTLEEVGQELGVTRERVRQLERQALDRLRSSGRLPSLAEQGAI</sequence>
<proteinExistence type="inferred from homology"/>
<dbReference type="Pfam" id="PF04542">
    <property type="entry name" value="Sigma70_r2"/>
    <property type="match status" value="1"/>
</dbReference>
<dbReference type="Proteomes" id="UP001174909">
    <property type="component" value="Unassembled WGS sequence"/>
</dbReference>
<dbReference type="InterPro" id="IPR013325">
    <property type="entry name" value="RNA_pol_sigma_r2"/>
</dbReference>
<dbReference type="PROSITE" id="PS00716">
    <property type="entry name" value="SIGMA70_2"/>
    <property type="match status" value="1"/>
</dbReference>
<dbReference type="InterPro" id="IPR009042">
    <property type="entry name" value="RNA_pol_sigma70_r1_2"/>
</dbReference>
<dbReference type="InterPro" id="IPR007624">
    <property type="entry name" value="RNA_pol_sigma70_r3"/>
</dbReference>
<name>A0AA35SM40_GEOBA</name>
<evidence type="ECO:0000256" key="1">
    <source>
        <dbReference type="ARBA" id="ARBA00007788"/>
    </source>
</evidence>
<gene>
    <name evidence="8" type="ORF">GBAR_LOCUS17734</name>
</gene>
<evidence type="ECO:0000256" key="5">
    <source>
        <dbReference type="ARBA" id="ARBA00023163"/>
    </source>
</evidence>
<dbReference type="Pfam" id="PF00140">
    <property type="entry name" value="Sigma70_r1_2"/>
    <property type="match status" value="1"/>
</dbReference>
<dbReference type="FunFam" id="1.10.601.10:FF:000001">
    <property type="entry name" value="RNA polymerase sigma factor SigA"/>
    <property type="match status" value="1"/>
</dbReference>
<dbReference type="InterPro" id="IPR007630">
    <property type="entry name" value="RNA_pol_sigma70_r4"/>
</dbReference>
<keyword evidence="9" id="KW-1185">Reference proteome</keyword>
<dbReference type="InterPro" id="IPR050239">
    <property type="entry name" value="Sigma-70_RNA_pol_init_factors"/>
</dbReference>
<evidence type="ECO:0000256" key="2">
    <source>
        <dbReference type="ARBA" id="ARBA00023015"/>
    </source>
</evidence>
<dbReference type="PANTHER" id="PTHR30603">
    <property type="entry name" value="RNA POLYMERASE SIGMA FACTOR RPO"/>
    <property type="match status" value="1"/>
</dbReference>
<dbReference type="PRINTS" id="PR00046">
    <property type="entry name" value="SIGMA70FCT"/>
</dbReference>
<evidence type="ECO:0000313" key="8">
    <source>
        <dbReference type="EMBL" id="CAI8031231.1"/>
    </source>
</evidence>
<feature type="domain" description="RNA polymerase sigma-70" evidence="7">
    <location>
        <begin position="435"/>
        <end position="461"/>
    </location>
</feature>
<dbReference type="InterPro" id="IPR000943">
    <property type="entry name" value="RNA_pol_sigma70"/>
</dbReference>
<dbReference type="PANTHER" id="PTHR30603:SF47">
    <property type="entry name" value="RNA POLYMERASE SIGMA FACTOR SIGD, CHLOROPLASTIC"/>
    <property type="match status" value="1"/>
</dbReference>
<dbReference type="SUPFAM" id="SSF88946">
    <property type="entry name" value="Sigma2 domain of RNA polymerase sigma factors"/>
    <property type="match status" value="1"/>
</dbReference>
<dbReference type="AlphaFoldDB" id="A0AA35SM40"/>
<dbReference type="InterPro" id="IPR014284">
    <property type="entry name" value="RNA_pol_sigma-70_dom"/>
</dbReference>
<evidence type="ECO:0000259" key="6">
    <source>
        <dbReference type="PROSITE" id="PS00715"/>
    </source>
</evidence>
<comment type="caution">
    <text evidence="8">The sequence shown here is derived from an EMBL/GenBank/DDBJ whole genome shotgun (WGS) entry which is preliminary data.</text>
</comment>
<dbReference type="GO" id="GO:0006352">
    <property type="term" value="P:DNA-templated transcription initiation"/>
    <property type="evidence" value="ECO:0007669"/>
    <property type="project" value="InterPro"/>
</dbReference>
<evidence type="ECO:0000259" key="7">
    <source>
        <dbReference type="PROSITE" id="PS00716"/>
    </source>
</evidence>
<dbReference type="Gene3D" id="1.10.601.10">
    <property type="entry name" value="RNA Polymerase Primary Sigma Factor"/>
    <property type="match status" value="1"/>
</dbReference>
<evidence type="ECO:0000313" key="9">
    <source>
        <dbReference type="Proteomes" id="UP001174909"/>
    </source>
</evidence>
<protein>
    <submittedName>
        <fullName evidence="8">RNA polymerase sigma factor SigA</fullName>
    </submittedName>
</protein>
<dbReference type="PROSITE" id="PS00715">
    <property type="entry name" value="SIGMA70_1"/>
    <property type="match status" value="1"/>
</dbReference>
<keyword evidence="2" id="KW-0805">Transcription regulation</keyword>
<dbReference type="SUPFAM" id="SSF88659">
    <property type="entry name" value="Sigma3 and sigma4 domains of RNA polymerase sigma factors"/>
    <property type="match status" value="2"/>
</dbReference>